<dbReference type="InParanoid" id="M1YV65"/>
<keyword evidence="5 7" id="KW-0560">Oxidoreductase</keyword>
<gene>
    <name evidence="7" type="primary">ygiD</name>
    <name evidence="7" type="ORF">NITGR_1060022</name>
</gene>
<dbReference type="CDD" id="cd07363">
    <property type="entry name" value="45_DOPA_Dioxygenase"/>
    <property type="match status" value="1"/>
</dbReference>
<keyword evidence="8" id="KW-1185">Reference proteome</keyword>
<dbReference type="GO" id="GO:0008270">
    <property type="term" value="F:zinc ion binding"/>
    <property type="evidence" value="ECO:0007669"/>
    <property type="project" value="InterPro"/>
</dbReference>
<comment type="caution">
    <text evidence="7">The sequence shown here is derived from an EMBL/GenBank/DDBJ whole genome shotgun (WGS) entry which is preliminary data.</text>
</comment>
<sequence length="265" mass="29492">MNTPTQSKSAKMPALFLGHGNPMNVLEKNPFALSWELLGRSLARPKAILSISAHWETYGTYATAMDKPRTIHDFGNFPQALFDIDYPAPGSPELVQRIQSLVTATEVLPDHNWGLDHGTWSVLCWMFPKADIPVVQFSLNRNLSPRQHYEIGRELKPLRSEGVLILGSGNIVHNLDFFDPNPCTPPYPWASSFDDSIKGFLLKDDHESILNFSHLGETARLSVPTPEHFLPLIYIIALQDESERVTFPVEGVVSGAASMRGAMIS</sequence>
<keyword evidence="4" id="KW-0862">Zinc</keyword>
<dbReference type="Pfam" id="PF02900">
    <property type="entry name" value="LigB"/>
    <property type="match status" value="1"/>
</dbReference>
<reference evidence="7 8" key="1">
    <citation type="journal article" date="2013" name="Front. Microbiol.">
        <title>The genome of Nitrospina gracilis illuminates the metabolism and evolution of the major marine nitrite oxidizer.</title>
        <authorList>
            <person name="Luecker S."/>
            <person name="Nowka B."/>
            <person name="Rattei T."/>
            <person name="Spieck E."/>
            <person name="and Daims H."/>
        </authorList>
    </citation>
    <scope>NUCLEOTIDE SEQUENCE [LARGE SCALE GENOMIC DNA]</scope>
    <source>
        <strain evidence="7 8">3/211</strain>
    </source>
</reference>
<dbReference type="EMBL" id="CAQJ01000009">
    <property type="protein sequence ID" value="CCQ89497.1"/>
    <property type="molecule type" value="Genomic_DNA"/>
</dbReference>
<dbReference type="Gene3D" id="3.40.830.10">
    <property type="entry name" value="LigB-like"/>
    <property type="match status" value="1"/>
</dbReference>
<comment type="cofactor">
    <cofactor evidence="1">
        <name>Zn(2+)</name>
        <dbReference type="ChEBI" id="CHEBI:29105"/>
    </cofactor>
</comment>
<evidence type="ECO:0000259" key="6">
    <source>
        <dbReference type="Pfam" id="PF02900"/>
    </source>
</evidence>
<dbReference type="PANTHER" id="PTHR30096">
    <property type="entry name" value="4,5-DOPA DIOXYGENASE EXTRADIOL-LIKE PROTEIN"/>
    <property type="match status" value="1"/>
</dbReference>
<evidence type="ECO:0000256" key="4">
    <source>
        <dbReference type="ARBA" id="ARBA00022833"/>
    </source>
</evidence>
<dbReference type="STRING" id="1266370.NITGR_1060022"/>
<evidence type="ECO:0000313" key="8">
    <source>
        <dbReference type="Proteomes" id="UP000011704"/>
    </source>
</evidence>
<dbReference type="GO" id="GO:0016702">
    <property type="term" value="F:oxidoreductase activity, acting on single donors with incorporation of molecular oxygen, incorporation of two atoms of oxygen"/>
    <property type="evidence" value="ECO:0007669"/>
    <property type="project" value="UniProtKB-ARBA"/>
</dbReference>
<evidence type="ECO:0000256" key="2">
    <source>
        <dbReference type="ARBA" id="ARBA00007581"/>
    </source>
</evidence>
<proteinExistence type="inferred from homology"/>
<comment type="similarity">
    <text evidence="2">Belongs to the DODA-type extradiol aromatic ring-opening dioxygenase family.</text>
</comment>
<dbReference type="PANTHER" id="PTHR30096:SF0">
    <property type="entry name" value="4,5-DOPA DIOXYGENASE EXTRADIOL-LIKE PROTEIN"/>
    <property type="match status" value="1"/>
</dbReference>
<feature type="domain" description="Extradiol ring-cleavage dioxygenase class III enzyme subunit B" evidence="6">
    <location>
        <begin position="44"/>
        <end position="242"/>
    </location>
</feature>
<name>M1YV65_NITG3</name>
<dbReference type="InterPro" id="IPR014436">
    <property type="entry name" value="Extradiol_dOase_DODA"/>
</dbReference>
<organism evidence="7 8">
    <name type="scientific">Nitrospina gracilis (strain 3/211)</name>
    <dbReference type="NCBI Taxonomy" id="1266370"/>
    <lineage>
        <taxon>Bacteria</taxon>
        <taxon>Pseudomonadati</taxon>
        <taxon>Nitrospinota/Tectimicrobiota group</taxon>
        <taxon>Nitrospinota</taxon>
        <taxon>Nitrospinia</taxon>
        <taxon>Nitrospinales</taxon>
        <taxon>Nitrospinaceae</taxon>
        <taxon>Nitrospina</taxon>
    </lineage>
</organism>
<evidence type="ECO:0000256" key="5">
    <source>
        <dbReference type="ARBA" id="ARBA00023002"/>
    </source>
</evidence>
<dbReference type="NCBIfam" id="NF007914">
    <property type="entry name" value="PRK10628.1"/>
    <property type="match status" value="1"/>
</dbReference>
<dbReference type="AlphaFoldDB" id="M1YV65"/>
<evidence type="ECO:0000256" key="1">
    <source>
        <dbReference type="ARBA" id="ARBA00001947"/>
    </source>
</evidence>
<dbReference type="FunCoup" id="M1YV65">
    <property type="interactions" value="187"/>
</dbReference>
<dbReference type="HOGENOM" id="CLU_046582_2_0_0"/>
<dbReference type="InterPro" id="IPR004183">
    <property type="entry name" value="Xdiol_dOase_suB"/>
</dbReference>
<accession>M1YV65</accession>
<dbReference type="PIRSF" id="PIRSF006157">
    <property type="entry name" value="Doxgns_DODA"/>
    <property type="match status" value="1"/>
</dbReference>
<evidence type="ECO:0000256" key="3">
    <source>
        <dbReference type="ARBA" id="ARBA00022723"/>
    </source>
</evidence>
<keyword evidence="3" id="KW-0479">Metal-binding</keyword>
<dbReference type="EC" id="1.13.-.-" evidence="7"/>
<evidence type="ECO:0000313" key="7">
    <source>
        <dbReference type="EMBL" id="CCQ89497.1"/>
    </source>
</evidence>
<protein>
    <submittedName>
        <fullName evidence="7">Putative enzyme</fullName>
        <ecNumber evidence="7">1.13.-.-</ecNumber>
    </submittedName>
</protein>
<dbReference type="RefSeq" id="WP_005005979.1">
    <property type="nucleotide sequence ID" value="NZ_HG422173.1"/>
</dbReference>
<dbReference type="GO" id="GO:0008198">
    <property type="term" value="F:ferrous iron binding"/>
    <property type="evidence" value="ECO:0007669"/>
    <property type="project" value="InterPro"/>
</dbReference>
<dbReference type="SUPFAM" id="SSF53213">
    <property type="entry name" value="LigB-like"/>
    <property type="match status" value="1"/>
</dbReference>
<dbReference type="Proteomes" id="UP000011704">
    <property type="component" value="Unassembled WGS sequence"/>
</dbReference>